<keyword evidence="3" id="KW-0472">Membrane</keyword>
<dbReference type="InterPro" id="IPR029044">
    <property type="entry name" value="Nucleotide-diphossugar_trans"/>
</dbReference>
<protein>
    <submittedName>
        <fullName evidence="5">Glycosyltransferase family 2 protein</fullName>
    </submittedName>
</protein>
<keyword evidence="1" id="KW-0328">Glycosyltransferase</keyword>
<evidence type="ECO:0000256" key="3">
    <source>
        <dbReference type="SAM" id="Phobius"/>
    </source>
</evidence>
<evidence type="ECO:0000313" key="5">
    <source>
        <dbReference type="EMBL" id="MCX2819653.1"/>
    </source>
</evidence>
<feature type="transmembrane region" description="Helical" evidence="3">
    <location>
        <begin position="42"/>
        <end position="66"/>
    </location>
</feature>
<comment type="caution">
    <text evidence="5">The sequence shown here is derived from an EMBL/GenBank/DDBJ whole genome shotgun (WGS) entry which is preliminary data.</text>
</comment>
<feature type="domain" description="Glycosyltransferase 2-like" evidence="4">
    <location>
        <begin position="86"/>
        <end position="206"/>
    </location>
</feature>
<name>A0A9Q4GJ82_9EURY</name>
<dbReference type="RefSeq" id="WP_266088104.1">
    <property type="nucleotide sequence ID" value="NZ_RKLV01000010.1"/>
</dbReference>
<evidence type="ECO:0000256" key="2">
    <source>
        <dbReference type="ARBA" id="ARBA00022679"/>
    </source>
</evidence>
<sequence>MAPSSARAVELLGSAGGVVALLAIGIITGVDVWTVESLTYPLVFFEGVVSVVIFTAVICITGAIVVADVWRDSDGAVYNGSEVRAVVPAYRDAEVLDVSVESLLETEYERLSVGIAVEPDDPETRRRAERFADEYEDVDCFVNGNPGSKGTAINHVVSETDADYYAVFDVDERVSPGFIPTAMGRLTDDADVFQGRRVPRATGAVETLAYCERLVVHAGYAFGELFSFTNCLSASTAFTREAFETVGGYDDRLTEDIEFAHACYRADLDVVHDRSATNTMEAPHTLRDLWGQRKRWRIGHVDVFQSRVREALGGNISLSDIGSVGRASAAMVGGALLLVGLSQIAALAVQGVLWAFLVPYVLSLAFVGGVWAKDAHDGRIGLPSPTVVLMPVIYVGHGGLTVKSFLEYYLTWEGEWYQVTKTGS</sequence>
<dbReference type="SUPFAM" id="SSF53448">
    <property type="entry name" value="Nucleotide-diphospho-sugar transferases"/>
    <property type="match status" value="1"/>
</dbReference>
<evidence type="ECO:0000256" key="1">
    <source>
        <dbReference type="ARBA" id="ARBA00022676"/>
    </source>
</evidence>
<feature type="transmembrane region" description="Helical" evidence="3">
    <location>
        <begin position="327"/>
        <end position="346"/>
    </location>
</feature>
<reference evidence="5" key="1">
    <citation type="submission" date="2022-09" db="EMBL/GenBank/DDBJ databases">
        <title>Haloadaptaus new haloarchaeum isolated from saline soil.</title>
        <authorList>
            <person name="Duran-Viseras A."/>
            <person name="Sanchez-Porro C."/>
            <person name="Ventosa A."/>
        </authorList>
    </citation>
    <scope>NUCLEOTIDE SEQUENCE</scope>
    <source>
        <strain evidence="5">F3-133</strain>
    </source>
</reference>
<keyword evidence="2" id="KW-0808">Transferase</keyword>
<accession>A0A9Q4GJ82</accession>
<evidence type="ECO:0000313" key="6">
    <source>
        <dbReference type="Proteomes" id="UP001149411"/>
    </source>
</evidence>
<dbReference type="AlphaFoldDB" id="A0A9Q4GJ82"/>
<dbReference type="EMBL" id="RKLV01000010">
    <property type="protein sequence ID" value="MCX2819653.1"/>
    <property type="molecule type" value="Genomic_DNA"/>
</dbReference>
<gene>
    <name evidence="5" type="ORF">EGH25_09860</name>
</gene>
<dbReference type="PANTHER" id="PTHR43630">
    <property type="entry name" value="POLY-BETA-1,6-N-ACETYL-D-GLUCOSAMINE SYNTHASE"/>
    <property type="match status" value="1"/>
</dbReference>
<feature type="transmembrane region" description="Helical" evidence="3">
    <location>
        <begin position="352"/>
        <end position="372"/>
    </location>
</feature>
<proteinExistence type="predicted"/>
<keyword evidence="3" id="KW-1133">Transmembrane helix</keyword>
<dbReference type="Proteomes" id="UP001149411">
    <property type="component" value="Unassembled WGS sequence"/>
</dbReference>
<dbReference type="PANTHER" id="PTHR43630:SF1">
    <property type="entry name" value="POLY-BETA-1,6-N-ACETYL-D-GLUCOSAMINE SYNTHASE"/>
    <property type="match status" value="1"/>
</dbReference>
<dbReference type="Pfam" id="PF00535">
    <property type="entry name" value="Glycos_transf_2"/>
    <property type="match status" value="1"/>
</dbReference>
<dbReference type="Gene3D" id="3.90.550.10">
    <property type="entry name" value="Spore Coat Polysaccharide Biosynthesis Protein SpsA, Chain A"/>
    <property type="match status" value="1"/>
</dbReference>
<evidence type="ECO:0000259" key="4">
    <source>
        <dbReference type="Pfam" id="PF00535"/>
    </source>
</evidence>
<dbReference type="GO" id="GO:0016757">
    <property type="term" value="F:glycosyltransferase activity"/>
    <property type="evidence" value="ECO:0007669"/>
    <property type="project" value="UniProtKB-KW"/>
</dbReference>
<keyword evidence="3" id="KW-0812">Transmembrane</keyword>
<keyword evidence="6" id="KW-1185">Reference proteome</keyword>
<feature type="transmembrane region" description="Helical" evidence="3">
    <location>
        <begin position="12"/>
        <end position="30"/>
    </location>
</feature>
<dbReference type="InterPro" id="IPR001173">
    <property type="entry name" value="Glyco_trans_2-like"/>
</dbReference>
<organism evidence="5 6">
    <name type="scientific">Halorutilus salinus</name>
    <dbReference type="NCBI Taxonomy" id="2487751"/>
    <lineage>
        <taxon>Archaea</taxon>
        <taxon>Methanobacteriati</taxon>
        <taxon>Methanobacteriota</taxon>
        <taxon>Stenosarchaea group</taxon>
        <taxon>Halobacteria</taxon>
        <taxon>Halorutilales</taxon>
        <taxon>Halorutilaceae</taxon>
        <taxon>Halorutilus</taxon>
    </lineage>
</organism>